<dbReference type="Pfam" id="PF07703">
    <property type="entry name" value="A2M_BRD"/>
    <property type="match status" value="1"/>
</dbReference>
<dbReference type="InterPro" id="IPR047565">
    <property type="entry name" value="Alpha-macroglob_thiol-ester_cl"/>
</dbReference>
<dbReference type="InterPro" id="IPR049120">
    <property type="entry name" value="A2M_bMG2"/>
</dbReference>
<dbReference type="InterPro" id="IPR041203">
    <property type="entry name" value="Bact_A2M_MG5"/>
</dbReference>
<dbReference type="Pfam" id="PF00207">
    <property type="entry name" value="A2M"/>
    <property type="match status" value="1"/>
</dbReference>
<dbReference type="GO" id="GO:0005615">
    <property type="term" value="C:extracellular space"/>
    <property type="evidence" value="ECO:0007669"/>
    <property type="project" value="InterPro"/>
</dbReference>
<evidence type="ECO:0000259" key="5">
    <source>
        <dbReference type="SMART" id="SM01360"/>
    </source>
</evidence>
<dbReference type="InterPro" id="IPR011625">
    <property type="entry name" value="A2M_N_BRD"/>
</dbReference>
<sequence>MRAKVIAAAALFVALIAGAYFYVSGKGGDGNRSADPNAPLALVDASDRSFDGSPAIALTFSQPLDPKTAYDKYIRVFEMPGAVITKPQNDEDDAERQADNAGARVSTKPEDTNSENGKAVSGAWVVGENPRLLYFPHIKPRTRYVVTVQAGLPGAGGKKLNEEARYSILSAPVSPAYYFASNGMVLPARQNGGLPVVTVNVPEVDIQFLRVKNEQMPHFLDKVIAGPRNKPSTERDDDDGDGEENEERGYWDRASLRGAVSLYRLDELRNMAESVYLGRFLTEQKANRRSVTYISVEDIKELKEPGIYVAVMSQPGRFRYEYQTTYFYVSDLGLHVRRFGKSADAFVSSLADGKAVKGVEVDWLDAQGKVVGSAETDGEGHAVFAERPRDAKVVVARKDKMTSLIALKEPALDLSEYDIAGMPYKPVRLFAYSGRNLYRPGESFDLSVLARDADGRAVPAQPVQAILRRPDGKSVFTAMWRPDARFPGYYTRRLDIPADAQTGFWTLELRGDPGDKVPATVFRFGVEEFLPERMKLDLVSRQASLSTDAPFDIDVKGVYLYGAPAAGNRLLGVAQFERDRNPLAKQFPGFEFGNFADDALKSRRELDETTLDDKGDAQVSIDLDEAKGRESPVLVRATLSLLESGGRPVVRSLERTLWPAPALVGVRPLFTGAYTPENSPVEFEVIRADSSGNMKPLAGMPVSLFREDRNYYWRFDDQRGWHSGFTESDELVETAAVTVPAGGRGKLRLPVRYGRYRLEISDPDTGLKTAYRFYAGWSARDDEAQGVRPDRVSLKLDKAAYRDGETARLTITPPHKGEALITVDGDKVIWTKRASVSASGTTIDIPLQAEWKRHDLYVNVLVLRPGNEGDRVTPARALGVVHLPLERGDRKVAVSLAAPQKVRPETTVKVRVKAPDMKGQKAVVTLSAVDVGILNITRFASPDPHGFFFGKLRYGADQNDVYGRLIEKMQGQKGKLKFGGDSAPKPTRSLPKKVKLVDLFSGPVQLNDQGEAEIPLALPDFNGSLRLMAVVAGAERFGSADAEMTVAAPLVAELAAARFLSFGDQATVALDLQNLSGASQSLKVAIRAGNALAFQDAERSLTLKDQEKRTLQFNVDARAVPGLHNITLQVSGDQIKLERSFPLTVQAPTPRQALVRRYTVEPGKTLELKDAELSGFHRDTVAAHMVVSDKPPIDVRSAVQGLLTYPYGCAEQTTSTAYPHVFIDEAMARRFGLKPYSREQRVDFLDKAVSRLGSMQAPNGGFSLWGNIAEHEYWLSAYVTAFLQDARDQGFAVPEAMLSKAMDFLLRGLQDGAASLPQKPAPENAKGMFADGNGASNQRFGALAYGAYVLARERKAPLATLRQMHDLRFHAHSNLPLVQLGIALRLMGDPARGDVAIAEGVRKPRLEGYWWWDYGSPLRDAALSHALLDRHKIADASRDALLTAMLTDMEKRRYYSTQEKMALFMVGQSYDSAKGEAWSAEVAPKAGKAERLSAKGSVMREMPAPELAEGISLNNTHAGKLYVELALSGNALKPPAAKSDVISLTRTLHDPEGRDISGRALKTGETVFVHVMASSRTPIGTGMIVDSIPAGLEIENLNIVQGERNGVVTIAGQNPAEAMSSDRIKHVEYRDDRFVAAVKLTDQPLHLFYRARVVTPGRFVVPPVYAEDMYRPELYGLAGGGDFLTVTNPLLARAPAAKPAAKAKAD</sequence>
<dbReference type="SMART" id="SM01359">
    <property type="entry name" value="A2M_N_2"/>
    <property type="match status" value="1"/>
</dbReference>
<dbReference type="Pfam" id="PF17972">
    <property type="entry name" value="bMG5"/>
    <property type="match status" value="1"/>
</dbReference>
<feature type="region of interest" description="Disordered" evidence="3">
    <location>
        <begin position="222"/>
        <end position="249"/>
    </location>
</feature>
<evidence type="ECO:0000313" key="6">
    <source>
        <dbReference type="EMBL" id="SNS38286.1"/>
    </source>
</evidence>
<comment type="similarity">
    <text evidence="1">Belongs to the protease inhibitor I39 (alpha-2-macroglobulin) family. Bacterial alpha-2-macroglobulin subfamily.</text>
</comment>
<dbReference type="InterPro" id="IPR021868">
    <property type="entry name" value="Alpha_2_Macroglob_MG3"/>
</dbReference>
<proteinExistence type="inferred from homology"/>
<dbReference type="Pfam" id="PF17962">
    <property type="entry name" value="bMG6"/>
    <property type="match status" value="1"/>
</dbReference>
<organism evidence="6 7">
    <name type="scientific">Noviherbaspirillum humi</name>
    <dbReference type="NCBI Taxonomy" id="1688639"/>
    <lineage>
        <taxon>Bacteria</taxon>
        <taxon>Pseudomonadati</taxon>
        <taxon>Pseudomonadota</taxon>
        <taxon>Betaproteobacteria</taxon>
        <taxon>Burkholderiales</taxon>
        <taxon>Oxalobacteraceae</taxon>
        <taxon>Noviherbaspirillum</taxon>
    </lineage>
</organism>
<dbReference type="InterPro" id="IPR002890">
    <property type="entry name" value="MG2"/>
</dbReference>
<dbReference type="Pfam" id="PF11974">
    <property type="entry name" value="bMG3"/>
    <property type="match status" value="1"/>
</dbReference>
<dbReference type="Pfam" id="PF21142">
    <property type="entry name" value="A2M_bMG2"/>
    <property type="match status" value="1"/>
</dbReference>
<dbReference type="EMBL" id="FZOT01000002">
    <property type="protein sequence ID" value="SNS38286.1"/>
    <property type="molecule type" value="Genomic_DNA"/>
</dbReference>
<dbReference type="InterPro" id="IPR041462">
    <property type="entry name" value="Bact_A2M_MG6"/>
</dbReference>
<gene>
    <name evidence="6" type="ORF">SAMN06265795_102470</name>
</gene>
<dbReference type="InterPro" id="IPR041246">
    <property type="entry name" value="Bact_MG10"/>
</dbReference>
<protein>
    <recommendedName>
        <fullName evidence="8">Alpha-2-macroglobulin family protein</fullName>
    </recommendedName>
</protein>
<dbReference type="InterPro" id="IPR008930">
    <property type="entry name" value="Terpenoid_cyclase/PrenylTrfase"/>
</dbReference>
<feature type="region of interest" description="Disordered" evidence="3">
    <location>
        <begin position="85"/>
        <end position="118"/>
    </location>
</feature>
<accession>A0A239E0R3</accession>
<dbReference type="RefSeq" id="WP_089398302.1">
    <property type="nucleotide sequence ID" value="NZ_FZOT01000002.1"/>
</dbReference>
<dbReference type="PIRSF" id="PIRSF038980">
    <property type="entry name" value="A2M_bac"/>
    <property type="match status" value="1"/>
</dbReference>
<dbReference type="SMART" id="SM01419">
    <property type="entry name" value="Thiol-ester_cl"/>
    <property type="match status" value="1"/>
</dbReference>
<dbReference type="CDD" id="cd02891">
    <property type="entry name" value="A2M_like"/>
    <property type="match status" value="1"/>
</dbReference>
<keyword evidence="2" id="KW-0732">Signal</keyword>
<feature type="domain" description="Alpha-2-macroglobulin bait region" evidence="4">
    <location>
        <begin position="792"/>
        <end position="936"/>
    </location>
</feature>
<evidence type="ECO:0000313" key="7">
    <source>
        <dbReference type="Proteomes" id="UP000198284"/>
    </source>
</evidence>
<feature type="compositionally biased region" description="Acidic residues" evidence="3">
    <location>
        <begin position="235"/>
        <end position="246"/>
    </location>
</feature>
<feature type="domain" description="Alpha-2-macroglobulin" evidence="5">
    <location>
        <begin position="997"/>
        <end position="1086"/>
    </location>
</feature>
<dbReference type="Gene3D" id="2.60.40.1930">
    <property type="match status" value="1"/>
</dbReference>
<dbReference type="GO" id="GO:0004866">
    <property type="term" value="F:endopeptidase inhibitor activity"/>
    <property type="evidence" value="ECO:0007669"/>
    <property type="project" value="InterPro"/>
</dbReference>
<dbReference type="Gene3D" id="1.50.10.20">
    <property type="match status" value="1"/>
</dbReference>
<dbReference type="Pfam" id="PF17973">
    <property type="entry name" value="bMG10"/>
    <property type="match status" value="1"/>
</dbReference>
<dbReference type="InterPro" id="IPR051802">
    <property type="entry name" value="YfhM-like"/>
</dbReference>
<dbReference type="OrthoDB" id="9767116at2"/>
<evidence type="ECO:0000259" key="4">
    <source>
        <dbReference type="SMART" id="SM01359"/>
    </source>
</evidence>
<keyword evidence="7" id="KW-1185">Reference proteome</keyword>
<evidence type="ECO:0008006" key="8">
    <source>
        <dbReference type="Google" id="ProtNLM"/>
    </source>
</evidence>
<name>A0A239E0R3_9BURK</name>
<dbReference type="SUPFAM" id="SSF48239">
    <property type="entry name" value="Terpenoid cyclases/Protein prenyltransferases"/>
    <property type="match status" value="1"/>
</dbReference>
<dbReference type="InterPro" id="IPR011626">
    <property type="entry name" value="Alpha-macroglobulin_TED"/>
</dbReference>
<reference evidence="6 7" key="1">
    <citation type="submission" date="2017-06" db="EMBL/GenBank/DDBJ databases">
        <authorList>
            <person name="Kim H.J."/>
            <person name="Triplett B.A."/>
        </authorList>
    </citation>
    <scope>NUCLEOTIDE SEQUENCE [LARGE SCALE GENOMIC DNA]</scope>
    <source>
        <strain evidence="6 7">U15</strain>
    </source>
</reference>
<dbReference type="SMART" id="SM01360">
    <property type="entry name" value="A2M"/>
    <property type="match status" value="1"/>
</dbReference>
<dbReference type="Pfam" id="PF07678">
    <property type="entry name" value="TED_complement"/>
    <property type="match status" value="1"/>
</dbReference>
<dbReference type="PANTHER" id="PTHR40094">
    <property type="entry name" value="ALPHA-2-MACROGLOBULIN HOMOLOG"/>
    <property type="match status" value="1"/>
</dbReference>
<dbReference type="InterPro" id="IPR026284">
    <property type="entry name" value="A2MG_proteobact"/>
</dbReference>
<dbReference type="Pfam" id="PF01835">
    <property type="entry name" value="MG2"/>
    <property type="match status" value="1"/>
</dbReference>
<dbReference type="InterPro" id="IPR001599">
    <property type="entry name" value="Macroglobln_a2"/>
</dbReference>
<dbReference type="Proteomes" id="UP000198284">
    <property type="component" value="Unassembled WGS sequence"/>
</dbReference>
<dbReference type="PANTHER" id="PTHR40094:SF1">
    <property type="entry name" value="UBIQUITIN DOMAIN-CONTAINING PROTEIN"/>
    <property type="match status" value="1"/>
</dbReference>
<evidence type="ECO:0000256" key="2">
    <source>
        <dbReference type="ARBA" id="ARBA00022729"/>
    </source>
</evidence>
<evidence type="ECO:0000256" key="1">
    <source>
        <dbReference type="ARBA" id="ARBA00010556"/>
    </source>
</evidence>
<evidence type="ECO:0000256" key="3">
    <source>
        <dbReference type="SAM" id="MobiDB-lite"/>
    </source>
</evidence>